<accession>A0A2V2ZCP9</accession>
<keyword evidence="1" id="KW-0812">Transmembrane</keyword>
<name>A0A2V2ZCP9_9BACI</name>
<dbReference type="PANTHER" id="PTHR43471">
    <property type="entry name" value="ABC TRANSPORTER PERMEASE"/>
    <property type="match status" value="1"/>
</dbReference>
<feature type="transmembrane region" description="Helical" evidence="1">
    <location>
        <begin position="16"/>
        <end position="37"/>
    </location>
</feature>
<organism evidence="2 3">
    <name type="scientific">Cytobacillus oceanisediminis</name>
    <dbReference type="NCBI Taxonomy" id="665099"/>
    <lineage>
        <taxon>Bacteria</taxon>
        <taxon>Bacillati</taxon>
        <taxon>Bacillota</taxon>
        <taxon>Bacilli</taxon>
        <taxon>Bacillales</taxon>
        <taxon>Bacillaceae</taxon>
        <taxon>Cytobacillus</taxon>
    </lineage>
</organism>
<feature type="transmembrane region" description="Helical" evidence="1">
    <location>
        <begin position="122"/>
        <end position="144"/>
    </location>
</feature>
<gene>
    <name evidence="2" type="ORF">DFO73_12616</name>
</gene>
<proteinExistence type="predicted"/>
<dbReference type="AlphaFoldDB" id="A0A2V2ZCP9"/>
<dbReference type="GO" id="GO:0005886">
    <property type="term" value="C:plasma membrane"/>
    <property type="evidence" value="ECO:0007669"/>
    <property type="project" value="UniProtKB-SubCell"/>
</dbReference>
<reference evidence="2 3" key="1">
    <citation type="submission" date="2018-05" db="EMBL/GenBank/DDBJ databases">
        <title>Freshwater and sediment microbial communities from various areas in North America, analyzing microbe dynamics in response to fracking.</title>
        <authorList>
            <person name="Lamendella R."/>
        </authorList>
    </citation>
    <scope>NUCLEOTIDE SEQUENCE [LARGE SCALE GENOMIC DNA]</scope>
    <source>
        <strain evidence="2 3">15_TX</strain>
    </source>
</reference>
<keyword evidence="1" id="KW-0472">Membrane</keyword>
<feature type="transmembrane region" description="Helical" evidence="1">
    <location>
        <begin position="156"/>
        <end position="181"/>
    </location>
</feature>
<evidence type="ECO:0000313" key="2">
    <source>
        <dbReference type="EMBL" id="PWW17422.1"/>
    </source>
</evidence>
<feature type="transmembrane region" description="Helical" evidence="1">
    <location>
        <begin position="237"/>
        <end position="257"/>
    </location>
</feature>
<feature type="transmembrane region" description="Helical" evidence="1">
    <location>
        <begin position="188"/>
        <end position="209"/>
    </location>
</feature>
<keyword evidence="1" id="KW-1133">Transmembrane helix</keyword>
<dbReference type="GO" id="GO:0140359">
    <property type="term" value="F:ABC-type transporter activity"/>
    <property type="evidence" value="ECO:0007669"/>
    <property type="project" value="InterPro"/>
</dbReference>
<evidence type="ECO:0000313" key="3">
    <source>
        <dbReference type="Proteomes" id="UP000247150"/>
    </source>
</evidence>
<comment type="caution">
    <text evidence="2">The sequence shown here is derived from an EMBL/GenBank/DDBJ whole genome shotgun (WGS) entry which is preliminary data.</text>
</comment>
<dbReference type="EMBL" id="QGTW01000026">
    <property type="protein sequence ID" value="PWW17422.1"/>
    <property type="molecule type" value="Genomic_DNA"/>
</dbReference>
<evidence type="ECO:0000256" key="1">
    <source>
        <dbReference type="SAM" id="Phobius"/>
    </source>
</evidence>
<dbReference type="PANTHER" id="PTHR43471:SF12">
    <property type="entry name" value="HYPOTHETICAL MEMBRANE PROTEIN, CONSERVED"/>
    <property type="match status" value="1"/>
</dbReference>
<dbReference type="RefSeq" id="WP_110067801.1">
    <property type="nucleotide sequence ID" value="NZ_QGTW01000026.1"/>
</dbReference>
<dbReference type="Pfam" id="PF12679">
    <property type="entry name" value="ABC2_membrane_2"/>
    <property type="match status" value="1"/>
</dbReference>
<protein>
    <submittedName>
        <fullName evidence="2">ABC-2 type transport system permease protein</fullName>
    </submittedName>
</protein>
<dbReference type="OrthoDB" id="9800309at2"/>
<dbReference type="Proteomes" id="UP000247150">
    <property type="component" value="Unassembled WGS sequence"/>
</dbReference>
<sequence length="264" mass="29199">MNIFIHEWKSFRKSTLIWSLSLTGLTILLFSMFPAIARDAENFKRLLEGFPEPVRKAVGLEIDSIASLLGFYSYMFLYVSLCGAIQAMNLGTSLLTKEIREKTADFLLTKPVARKQVLTSKLLAAVVSLIMTNIFFLTAANLMASIVKTESYSISAFILISISLFLLQLIFLAIGVLVSVIIPRIKSVLSVSLGTVFAFFMLGIFGSAAGDEAIRYITPFKYFDPAYIVKNSAYEPAFLTMGAGIILAAILAVYYIYSKRDIAI</sequence>